<sequence length="245" mass="27583">MADESLVWAEFGDTLRLPIDDSDYVRDIPWEQAAFMAQLPLIDIGSGSGLVTVTLGEKYPDAEILSVEPDPIMRSLLMSRIAEHPELRSRTTVLPDTIGQTWLPAQCGGALLFNVIYFLGGRARDRFWQRMADVLAPGAPILMSRSYGGVPEEAVEKKLASTASMGRHEYQRWFEAKPGRDNRMEITQTFVVLRDGEKVREEAATIAAWGLDEDLVLDEIPIGKFGIEEINDRYFAIRRLPDIKR</sequence>
<evidence type="ECO:0008006" key="3">
    <source>
        <dbReference type="Google" id="ProtNLM"/>
    </source>
</evidence>
<name>A0A3D9UMV8_9MICO</name>
<dbReference type="Proteomes" id="UP000256253">
    <property type="component" value="Unassembled WGS sequence"/>
</dbReference>
<dbReference type="RefSeq" id="WP_115922735.1">
    <property type="nucleotide sequence ID" value="NZ_QTUA01000001.1"/>
</dbReference>
<dbReference type="SUPFAM" id="SSF53335">
    <property type="entry name" value="S-adenosyl-L-methionine-dependent methyltransferases"/>
    <property type="match status" value="1"/>
</dbReference>
<dbReference type="OrthoDB" id="9795634at2"/>
<dbReference type="Gene3D" id="3.40.50.150">
    <property type="entry name" value="Vaccinia Virus protein VP39"/>
    <property type="match status" value="1"/>
</dbReference>
<protein>
    <recommendedName>
        <fullName evidence="3">Methyltransferase family protein</fullName>
    </recommendedName>
</protein>
<keyword evidence="2" id="KW-1185">Reference proteome</keyword>
<comment type="caution">
    <text evidence="1">The sequence shown here is derived from an EMBL/GenBank/DDBJ whole genome shotgun (WGS) entry which is preliminary data.</text>
</comment>
<proteinExistence type="predicted"/>
<gene>
    <name evidence="1" type="ORF">DFJ65_1818</name>
</gene>
<accession>A0A3D9UMV8</accession>
<dbReference type="InterPro" id="IPR020596">
    <property type="entry name" value="rRNA_Ade_Mease_Trfase_CS"/>
</dbReference>
<dbReference type="InterPro" id="IPR029063">
    <property type="entry name" value="SAM-dependent_MTases_sf"/>
</dbReference>
<dbReference type="PROSITE" id="PS01131">
    <property type="entry name" value="RRNA_A_DIMETH"/>
    <property type="match status" value="1"/>
</dbReference>
<evidence type="ECO:0000313" key="1">
    <source>
        <dbReference type="EMBL" id="REF30798.1"/>
    </source>
</evidence>
<dbReference type="GO" id="GO:0000179">
    <property type="term" value="F:rRNA (adenine-N6,N6-)-dimethyltransferase activity"/>
    <property type="evidence" value="ECO:0007669"/>
    <property type="project" value="InterPro"/>
</dbReference>
<dbReference type="CDD" id="cd02440">
    <property type="entry name" value="AdoMet_MTases"/>
    <property type="match status" value="1"/>
</dbReference>
<evidence type="ECO:0000313" key="2">
    <source>
        <dbReference type="Proteomes" id="UP000256253"/>
    </source>
</evidence>
<reference evidence="1 2" key="1">
    <citation type="submission" date="2018-08" db="EMBL/GenBank/DDBJ databases">
        <title>Sequencing the genomes of 1000 actinobacteria strains.</title>
        <authorList>
            <person name="Klenk H.-P."/>
        </authorList>
    </citation>
    <scope>NUCLEOTIDE SEQUENCE [LARGE SCALE GENOMIC DNA]</scope>
    <source>
        <strain evidence="1 2">DSM 22967</strain>
    </source>
</reference>
<dbReference type="AlphaFoldDB" id="A0A3D9UMV8"/>
<dbReference type="EMBL" id="QTUA01000001">
    <property type="protein sequence ID" value="REF30798.1"/>
    <property type="molecule type" value="Genomic_DNA"/>
</dbReference>
<organism evidence="1 2">
    <name type="scientific">Calidifontibacter indicus</name>
    <dbReference type="NCBI Taxonomy" id="419650"/>
    <lineage>
        <taxon>Bacteria</taxon>
        <taxon>Bacillati</taxon>
        <taxon>Actinomycetota</taxon>
        <taxon>Actinomycetes</taxon>
        <taxon>Micrococcales</taxon>
        <taxon>Dermacoccaceae</taxon>
        <taxon>Calidifontibacter</taxon>
    </lineage>
</organism>